<sequence>MYKQMDVFDFIEKPQEPEIVETKPLFERLFIKINDPMIQCANCLCEHCVNNVENLWNKVKPEEVKKSCFNCDECYHYDESLKHKSRQMENCEKFEISEYAAMKRRRKMRLI</sequence>
<organism evidence="1 2">
    <name type="scientific">Hungatella hominis</name>
    <dbReference type="NCBI Taxonomy" id="2763050"/>
    <lineage>
        <taxon>Bacteria</taxon>
        <taxon>Bacillati</taxon>
        <taxon>Bacillota</taxon>
        <taxon>Clostridia</taxon>
        <taxon>Lachnospirales</taxon>
        <taxon>Lachnospiraceae</taxon>
        <taxon>Hungatella</taxon>
    </lineage>
</organism>
<evidence type="ECO:0000313" key="1">
    <source>
        <dbReference type="EMBL" id="MBC5712419.1"/>
    </source>
</evidence>
<name>A0ABR7HGV9_9FIRM</name>
<protein>
    <submittedName>
        <fullName evidence="1">Uncharacterized protein</fullName>
    </submittedName>
</protein>
<accession>A0ABR7HGV9</accession>
<gene>
    <name evidence="1" type="ORF">H8S75_31455</name>
</gene>
<keyword evidence="2" id="KW-1185">Reference proteome</keyword>
<dbReference type="RefSeq" id="WP_187024836.1">
    <property type="nucleotide sequence ID" value="NZ_JACOPB010000035.1"/>
</dbReference>
<dbReference type="EMBL" id="JACOPB010000035">
    <property type="protein sequence ID" value="MBC5712419.1"/>
    <property type="molecule type" value="Genomic_DNA"/>
</dbReference>
<evidence type="ECO:0000313" key="2">
    <source>
        <dbReference type="Proteomes" id="UP000634672"/>
    </source>
</evidence>
<comment type="caution">
    <text evidence="1">The sequence shown here is derived from an EMBL/GenBank/DDBJ whole genome shotgun (WGS) entry which is preliminary data.</text>
</comment>
<dbReference type="Proteomes" id="UP000634672">
    <property type="component" value="Unassembled WGS sequence"/>
</dbReference>
<proteinExistence type="predicted"/>
<reference evidence="1 2" key="1">
    <citation type="submission" date="2020-08" db="EMBL/GenBank/DDBJ databases">
        <title>Genome public.</title>
        <authorList>
            <person name="Liu C."/>
            <person name="Sun Q."/>
        </authorList>
    </citation>
    <scope>NUCLEOTIDE SEQUENCE [LARGE SCALE GENOMIC DNA]</scope>
    <source>
        <strain evidence="1 2">NSJ-66</strain>
    </source>
</reference>